<evidence type="ECO:0000256" key="14">
    <source>
        <dbReference type="ARBA" id="ARBA00023306"/>
    </source>
</evidence>
<dbReference type="InterPro" id="IPR003170">
    <property type="entry name" value="MurB"/>
</dbReference>
<dbReference type="RefSeq" id="WP_147781951.1">
    <property type="nucleotide sequence ID" value="NZ_VRMG01000003.1"/>
</dbReference>
<keyword evidence="20" id="KW-1185">Reference proteome</keyword>
<keyword evidence="15 17" id="KW-0961">Cell wall biogenesis/degradation</keyword>
<comment type="cofactor">
    <cofactor evidence="1 17">
        <name>FAD</name>
        <dbReference type="ChEBI" id="CHEBI:57692"/>
    </cofactor>
</comment>
<comment type="caution">
    <text evidence="19">The sequence shown here is derived from an EMBL/GenBank/DDBJ whole genome shotgun (WGS) entry which is preliminary data.</text>
</comment>
<dbReference type="HAMAP" id="MF_00037">
    <property type="entry name" value="MurB"/>
    <property type="match status" value="1"/>
</dbReference>
<evidence type="ECO:0000256" key="6">
    <source>
        <dbReference type="ARBA" id="ARBA00022490"/>
    </source>
</evidence>
<dbReference type="PROSITE" id="PS51387">
    <property type="entry name" value="FAD_PCMH"/>
    <property type="match status" value="1"/>
</dbReference>
<dbReference type="InterPro" id="IPR016167">
    <property type="entry name" value="FAD-bd_PCMH_sub1"/>
</dbReference>
<keyword evidence="11 17" id="KW-0133">Cell shape</keyword>
<evidence type="ECO:0000313" key="20">
    <source>
        <dbReference type="Proteomes" id="UP000321379"/>
    </source>
</evidence>
<evidence type="ECO:0000256" key="13">
    <source>
        <dbReference type="ARBA" id="ARBA00023002"/>
    </source>
</evidence>
<dbReference type="Pfam" id="PF02873">
    <property type="entry name" value="MurB_C"/>
    <property type="match status" value="1"/>
</dbReference>
<dbReference type="NCBIfam" id="NF010478">
    <property type="entry name" value="PRK13903.1"/>
    <property type="match status" value="1"/>
</dbReference>
<dbReference type="GO" id="GO:0005829">
    <property type="term" value="C:cytosol"/>
    <property type="evidence" value="ECO:0007669"/>
    <property type="project" value="TreeGrafter"/>
</dbReference>
<dbReference type="PANTHER" id="PTHR21071:SF4">
    <property type="entry name" value="UDP-N-ACETYLENOLPYRUVOYLGLUCOSAMINE REDUCTASE"/>
    <property type="match status" value="1"/>
</dbReference>
<evidence type="ECO:0000256" key="12">
    <source>
        <dbReference type="ARBA" id="ARBA00022984"/>
    </source>
</evidence>
<accession>A0A5C8UVH7</accession>
<proteinExistence type="inferred from homology"/>
<dbReference type="GO" id="GO:0071555">
    <property type="term" value="P:cell wall organization"/>
    <property type="evidence" value="ECO:0007669"/>
    <property type="project" value="UniProtKB-KW"/>
</dbReference>
<dbReference type="GO" id="GO:0071949">
    <property type="term" value="F:FAD binding"/>
    <property type="evidence" value="ECO:0007669"/>
    <property type="project" value="InterPro"/>
</dbReference>
<gene>
    <name evidence="17" type="primary">murB</name>
    <name evidence="19" type="ORF">FVP33_01995</name>
</gene>
<dbReference type="Gene3D" id="3.30.465.10">
    <property type="match status" value="1"/>
</dbReference>
<dbReference type="InterPro" id="IPR016169">
    <property type="entry name" value="FAD-bd_PCMH_sub2"/>
</dbReference>
<comment type="similarity">
    <text evidence="5 17">Belongs to the MurB family.</text>
</comment>
<evidence type="ECO:0000256" key="4">
    <source>
        <dbReference type="ARBA" id="ARBA00004752"/>
    </source>
</evidence>
<comment type="catalytic activity">
    <reaction evidence="16 17">
        <text>UDP-N-acetyl-alpha-D-muramate + NADP(+) = UDP-N-acetyl-3-O-(1-carboxyvinyl)-alpha-D-glucosamine + NADPH + H(+)</text>
        <dbReference type="Rhea" id="RHEA:12248"/>
        <dbReference type="ChEBI" id="CHEBI:15378"/>
        <dbReference type="ChEBI" id="CHEBI:57783"/>
        <dbReference type="ChEBI" id="CHEBI:58349"/>
        <dbReference type="ChEBI" id="CHEBI:68483"/>
        <dbReference type="ChEBI" id="CHEBI:70757"/>
        <dbReference type="EC" id="1.3.1.98"/>
    </reaction>
</comment>
<dbReference type="Pfam" id="PF01565">
    <property type="entry name" value="FAD_binding_4"/>
    <property type="match status" value="1"/>
</dbReference>
<reference evidence="19 20" key="1">
    <citation type="submission" date="2019-08" db="EMBL/GenBank/DDBJ databases">
        <title>Bacterial whole genome sequence for Glaciihabitans sp. CHu50b-6-2.</title>
        <authorList>
            <person name="Jin L."/>
        </authorList>
    </citation>
    <scope>NUCLEOTIDE SEQUENCE [LARGE SCALE GENOMIC DNA]</scope>
    <source>
        <strain evidence="19 20">CHu50b-6-2</strain>
    </source>
</reference>
<evidence type="ECO:0000256" key="8">
    <source>
        <dbReference type="ARBA" id="ARBA00022630"/>
    </source>
</evidence>
<evidence type="ECO:0000256" key="2">
    <source>
        <dbReference type="ARBA" id="ARBA00003921"/>
    </source>
</evidence>
<comment type="subcellular location">
    <subcellularLocation>
        <location evidence="3 17">Cytoplasm</location>
    </subcellularLocation>
</comment>
<keyword evidence="10 17" id="KW-0521">NADP</keyword>
<dbReference type="SUPFAM" id="SSF56194">
    <property type="entry name" value="Uridine diphospho-N-Acetylenolpyruvylglucosamine reductase, MurB, C-terminal domain"/>
    <property type="match status" value="1"/>
</dbReference>
<keyword evidence="14 17" id="KW-0131">Cell cycle</keyword>
<feature type="active site" evidence="17">
    <location>
        <position position="159"/>
    </location>
</feature>
<dbReference type="GO" id="GO:0009252">
    <property type="term" value="P:peptidoglycan biosynthetic process"/>
    <property type="evidence" value="ECO:0007669"/>
    <property type="project" value="UniProtKB-UniRule"/>
</dbReference>
<evidence type="ECO:0000256" key="15">
    <source>
        <dbReference type="ARBA" id="ARBA00023316"/>
    </source>
</evidence>
<dbReference type="InterPro" id="IPR016166">
    <property type="entry name" value="FAD-bd_PCMH"/>
</dbReference>
<dbReference type="InterPro" id="IPR006094">
    <property type="entry name" value="Oxid_FAD_bind_N"/>
</dbReference>
<evidence type="ECO:0000256" key="17">
    <source>
        <dbReference type="HAMAP-Rule" id="MF_00037"/>
    </source>
</evidence>
<dbReference type="GO" id="GO:0051301">
    <property type="term" value="P:cell division"/>
    <property type="evidence" value="ECO:0007669"/>
    <property type="project" value="UniProtKB-KW"/>
</dbReference>
<keyword evidence="8 17" id="KW-0285">Flavoprotein</keyword>
<dbReference type="InterPro" id="IPR036635">
    <property type="entry name" value="MurB_C_sf"/>
</dbReference>
<organism evidence="19 20">
    <name type="scientific">Lacisediminihabitans profunda</name>
    <dbReference type="NCBI Taxonomy" id="2594790"/>
    <lineage>
        <taxon>Bacteria</taxon>
        <taxon>Bacillati</taxon>
        <taxon>Actinomycetota</taxon>
        <taxon>Actinomycetes</taxon>
        <taxon>Micrococcales</taxon>
        <taxon>Microbacteriaceae</taxon>
        <taxon>Lacisediminihabitans</taxon>
    </lineage>
</organism>
<dbReference type="Proteomes" id="UP000321379">
    <property type="component" value="Unassembled WGS sequence"/>
</dbReference>
<evidence type="ECO:0000256" key="3">
    <source>
        <dbReference type="ARBA" id="ARBA00004496"/>
    </source>
</evidence>
<dbReference type="AlphaFoldDB" id="A0A5C8UVH7"/>
<feature type="active site" description="Proton donor" evidence="17">
    <location>
        <position position="238"/>
    </location>
</feature>
<evidence type="ECO:0000256" key="16">
    <source>
        <dbReference type="ARBA" id="ARBA00048914"/>
    </source>
</evidence>
<name>A0A5C8UVH7_9MICO</name>
<dbReference type="InterPro" id="IPR036318">
    <property type="entry name" value="FAD-bd_PCMH-like_sf"/>
</dbReference>
<dbReference type="Gene3D" id="3.90.78.10">
    <property type="entry name" value="UDP-N-acetylenolpyruvoylglucosamine reductase, C-terminal domain"/>
    <property type="match status" value="1"/>
</dbReference>
<evidence type="ECO:0000256" key="5">
    <source>
        <dbReference type="ARBA" id="ARBA00010485"/>
    </source>
</evidence>
<dbReference type="UniPathway" id="UPA00219"/>
<protein>
    <recommendedName>
        <fullName evidence="17">UDP-N-acetylenolpyruvoylglucosamine reductase</fullName>
        <ecNumber evidence="17">1.3.1.98</ecNumber>
    </recommendedName>
    <alternativeName>
        <fullName evidence="17">UDP-N-acetylmuramate dehydrogenase</fullName>
    </alternativeName>
</protein>
<dbReference type="InterPro" id="IPR011601">
    <property type="entry name" value="MurB_C"/>
</dbReference>
<evidence type="ECO:0000259" key="18">
    <source>
        <dbReference type="PROSITE" id="PS51387"/>
    </source>
</evidence>
<dbReference type="EC" id="1.3.1.98" evidence="17"/>
<sequence length="368" mass="38370">MQLRDLTTLRVGGPADEVLAPADEASLVAATLEVWASGEDWFVLGGGSNVVVSDEGFAGTVIRVVTRGIEALPGNGNAVRLRVQAGEPWDALVQFAVENGLAGLEALSGIPGSSGAAPIQNIGAYGQEIASHLVAVHFLDYVTGELGRVEASALDLHYRSSAIKNGRRGVVVAIELELARTPGGLSEPIGYSQLALALGRSVGDRVPLADVRSAVLALRASKGMLLDDADPDSVSAGSFFTNPIVSERFAGTLPLDAPRWPVSPDSSTPMVRPLDTFDPADVPVIRSAADRRVKLSAAWLIEHSGVTRGFRLPGSRAAVSGKHTLAIVNTGAATATEIAELARFIQSRVLSTFGVILAPEPVFVGAFE</sequence>
<evidence type="ECO:0000313" key="19">
    <source>
        <dbReference type="EMBL" id="TXN32528.1"/>
    </source>
</evidence>
<keyword evidence="7 17" id="KW-0132">Cell division</keyword>
<dbReference type="GO" id="GO:0008360">
    <property type="term" value="P:regulation of cell shape"/>
    <property type="evidence" value="ECO:0007669"/>
    <property type="project" value="UniProtKB-KW"/>
</dbReference>
<comment type="pathway">
    <text evidence="4 17">Cell wall biogenesis; peptidoglycan biosynthesis.</text>
</comment>
<dbReference type="PANTHER" id="PTHR21071">
    <property type="entry name" value="UDP-N-ACETYLENOLPYRUVOYLGLUCOSAMINE REDUCTASE"/>
    <property type="match status" value="1"/>
</dbReference>
<evidence type="ECO:0000256" key="1">
    <source>
        <dbReference type="ARBA" id="ARBA00001974"/>
    </source>
</evidence>
<dbReference type="SUPFAM" id="SSF56176">
    <property type="entry name" value="FAD-binding/transporter-associated domain-like"/>
    <property type="match status" value="1"/>
</dbReference>
<feature type="active site" evidence="17">
    <location>
        <position position="360"/>
    </location>
</feature>
<keyword evidence="13 17" id="KW-0560">Oxidoreductase</keyword>
<evidence type="ECO:0000256" key="9">
    <source>
        <dbReference type="ARBA" id="ARBA00022827"/>
    </source>
</evidence>
<keyword evidence="6 17" id="KW-0963">Cytoplasm</keyword>
<evidence type="ECO:0000256" key="7">
    <source>
        <dbReference type="ARBA" id="ARBA00022618"/>
    </source>
</evidence>
<evidence type="ECO:0000256" key="11">
    <source>
        <dbReference type="ARBA" id="ARBA00022960"/>
    </source>
</evidence>
<keyword evidence="12 17" id="KW-0573">Peptidoglycan synthesis</keyword>
<feature type="domain" description="FAD-binding PCMH-type" evidence="18">
    <location>
        <begin position="11"/>
        <end position="181"/>
    </location>
</feature>
<dbReference type="EMBL" id="VRMG01000003">
    <property type="protein sequence ID" value="TXN32528.1"/>
    <property type="molecule type" value="Genomic_DNA"/>
</dbReference>
<dbReference type="Gene3D" id="3.30.43.10">
    <property type="entry name" value="Uridine Diphospho-n-acetylenolpyruvylglucosamine Reductase, domain 2"/>
    <property type="match status" value="1"/>
</dbReference>
<comment type="function">
    <text evidence="2 17">Cell wall formation.</text>
</comment>
<dbReference type="GO" id="GO:0008762">
    <property type="term" value="F:UDP-N-acetylmuramate dehydrogenase activity"/>
    <property type="evidence" value="ECO:0007669"/>
    <property type="project" value="UniProtKB-UniRule"/>
</dbReference>
<evidence type="ECO:0000256" key="10">
    <source>
        <dbReference type="ARBA" id="ARBA00022857"/>
    </source>
</evidence>
<keyword evidence="9 17" id="KW-0274">FAD</keyword>